<feature type="non-terminal residue" evidence="2">
    <location>
        <position position="1"/>
    </location>
</feature>
<feature type="signal peptide" evidence="1">
    <location>
        <begin position="1"/>
        <end position="25"/>
    </location>
</feature>
<feature type="non-terminal residue" evidence="2">
    <location>
        <position position="104"/>
    </location>
</feature>
<name>A0A371ECN0_MUCPR</name>
<gene>
    <name evidence="2" type="ORF">CR513_57742</name>
</gene>
<feature type="chain" id="PRO_5016654186" evidence="1">
    <location>
        <begin position="26"/>
        <end position="104"/>
    </location>
</feature>
<keyword evidence="3" id="KW-1185">Reference proteome</keyword>
<dbReference type="EMBL" id="QJKJ01014705">
    <property type="protein sequence ID" value="RDX63785.1"/>
    <property type="molecule type" value="Genomic_DNA"/>
</dbReference>
<evidence type="ECO:0000313" key="3">
    <source>
        <dbReference type="Proteomes" id="UP000257109"/>
    </source>
</evidence>
<reference evidence="2" key="1">
    <citation type="submission" date="2018-05" db="EMBL/GenBank/DDBJ databases">
        <title>Draft genome of Mucuna pruriens seed.</title>
        <authorList>
            <person name="Nnadi N.E."/>
            <person name="Vos R."/>
            <person name="Hasami M.H."/>
            <person name="Devisetty U.K."/>
            <person name="Aguiy J.C."/>
        </authorList>
    </citation>
    <scope>NUCLEOTIDE SEQUENCE [LARGE SCALE GENOMIC DNA]</scope>
    <source>
        <strain evidence="2">JCA_2017</strain>
    </source>
</reference>
<protein>
    <submittedName>
        <fullName evidence="2">Isoaspartyl peptidase/L-asparaginase 2</fullName>
    </submittedName>
</protein>
<dbReference type="OrthoDB" id="1421870at2759"/>
<accession>A0A371ECN0</accession>
<proteinExistence type="predicted"/>
<dbReference type="AlphaFoldDB" id="A0A371ECN0"/>
<dbReference type="Proteomes" id="UP000257109">
    <property type="component" value="Unassembled WGS sequence"/>
</dbReference>
<keyword evidence="1" id="KW-0732">Signal</keyword>
<dbReference type="STRING" id="157652.A0A371ECN0"/>
<evidence type="ECO:0000313" key="2">
    <source>
        <dbReference type="EMBL" id="RDX63785.1"/>
    </source>
</evidence>
<evidence type="ECO:0000256" key="1">
    <source>
        <dbReference type="SAM" id="SignalP"/>
    </source>
</evidence>
<organism evidence="2 3">
    <name type="scientific">Mucuna pruriens</name>
    <name type="common">Velvet bean</name>
    <name type="synonym">Dolichos pruriens</name>
    <dbReference type="NCBI Taxonomy" id="157652"/>
    <lineage>
        <taxon>Eukaryota</taxon>
        <taxon>Viridiplantae</taxon>
        <taxon>Streptophyta</taxon>
        <taxon>Embryophyta</taxon>
        <taxon>Tracheophyta</taxon>
        <taxon>Spermatophyta</taxon>
        <taxon>Magnoliopsida</taxon>
        <taxon>eudicotyledons</taxon>
        <taxon>Gunneridae</taxon>
        <taxon>Pentapetalae</taxon>
        <taxon>rosids</taxon>
        <taxon>fabids</taxon>
        <taxon>Fabales</taxon>
        <taxon>Fabaceae</taxon>
        <taxon>Papilionoideae</taxon>
        <taxon>50 kb inversion clade</taxon>
        <taxon>NPAAA clade</taxon>
        <taxon>indigoferoid/millettioid clade</taxon>
        <taxon>Phaseoleae</taxon>
        <taxon>Mucuna</taxon>
    </lineage>
</organism>
<sequence length="104" mass="11600">MIGNATKVAFVLLVTLVVIIPCLEAGIGEFDNFLKVQVKKAYKITLNANVSTPEDITNELNLHYSYKEEGMVGLTIVSNSGDMTYGFNYNGMFRDCTTEDEFME</sequence>
<comment type="caution">
    <text evidence="2">The sequence shown here is derived from an EMBL/GenBank/DDBJ whole genome shotgun (WGS) entry which is preliminary data.</text>
</comment>